<sequence length="54" mass="6382">MTEVTPITRRIRKLAANCMRLYCFFNELTPWRMASKDTAKRLHRDLIGQRKGSV</sequence>
<reference evidence="2" key="1">
    <citation type="journal article" date="2011" name="Nat. Biotechnol.">
        <title>The genomic sequence of the Chinese hamster ovary (CHO)-K1 cell line.</title>
        <authorList>
            <person name="Xu X."/>
            <person name="Nagarajan H."/>
            <person name="Lewis N.E."/>
            <person name="Pan S."/>
            <person name="Cai Z."/>
            <person name="Liu X."/>
            <person name="Chen W."/>
            <person name="Xie M."/>
            <person name="Wang W."/>
            <person name="Hammond S."/>
            <person name="Andersen M.R."/>
            <person name="Neff N."/>
            <person name="Passarelli B."/>
            <person name="Koh W."/>
            <person name="Fan H.C."/>
            <person name="Wang J."/>
            <person name="Gui Y."/>
            <person name="Lee K.H."/>
            <person name="Betenbaugh M.J."/>
            <person name="Quake S.R."/>
            <person name="Famili I."/>
            <person name="Palsson B.O."/>
            <person name="Wang J."/>
        </authorList>
    </citation>
    <scope>NUCLEOTIDE SEQUENCE [LARGE SCALE GENOMIC DNA]</scope>
    <source>
        <strain evidence="2">CHO K1 cell line</strain>
    </source>
</reference>
<protein>
    <submittedName>
        <fullName evidence="1">Uncharacterized protein</fullName>
    </submittedName>
</protein>
<gene>
    <name evidence="1" type="ORF">I79_017908</name>
</gene>
<evidence type="ECO:0000313" key="1">
    <source>
        <dbReference type="EMBL" id="EGW02600.1"/>
    </source>
</evidence>
<evidence type="ECO:0000313" key="2">
    <source>
        <dbReference type="Proteomes" id="UP000001075"/>
    </source>
</evidence>
<dbReference type="AlphaFoldDB" id="G3I3A6"/>
<dbReference type="EMBL" id="JH001176">
    <property type="protein sequence ID" value="EGW02600.1"/>
    <property type="molecule type" value="Genomic_DNA"/>
</dbReference>
<dbReference type="Proteomes" id="UP000001075">
    <property type="component" value="Unassembled WGS sequence"/>
</dbReference>
<name>G3I3A6_CRIGR</name>
<accession>G3I3A6</accession>
<organism evidence="1 2">
    <name type="scientific">Cricetulus griseus</name>
    <name type="common">Chinese hamster</name>
    <name type="synonym">Cricetulus barabensis griseus</name>
    <dbReference type="NCBI Taxonomy" id="10029"/>
    <lineage>
        <taxon>Eukaryota</taxon>
        <taxon>Metazoa</taxon>
        <taxon>Chordata</taxon>
        <taxon>Craniata</taxon>
        <taxon>Vertebrata</taxon>
        <taxon>Euteleostomi</taxon>
        <taxon>Mammalia</taxon>
        <taxon>Eutheria</taxon>
        <taxon>Euarchontoglires</taxon>
        <taxon>Glires</taxon>
        <taxon>Rodentia</taxon>
        <taxon>Myomorpha</taxon>
        <taxon>Muroidea</taxon>
        <taxon>Cricetidae</taxon>
        <taxon>Cricetinae</taxon>
        <taxon>Cricetulus</taxon>
    </lineage>
</organism>
<proteinExistence type="predicted"/>
<dbReference type="InParanoid" id="G3I3A6"/>